<dbReference type="RefSeq" id="WP_189158026.1">
    <property type="nucleotide sequence ID" value="NZ_BMNC01000009.1"/>
</dbReference>
<evidence type="ECO:0000259" key="1">
    <source>
        <dbReference type="Pfam" id="PF09346"/>
    </source>
</evidence>
<proteinExistence type="predicted"/>
<gene>
    <name evidence="2" type="ORF">GCM10011609_58220</name>
</gene>
<dbReference type="Proteomes" id="UP000597656">
    <property type="component" value="Unassembled WGS sequence"/>
</dbReference>
<evidence type="ECO:0000313" key="2">
    <source>
        <dbReference type="EMBL" id="GGN10747.1"/>
    </source>
</evidence>
<sequence>MKALLNTLGELLARKAPHEHSTLLPGTTDLSPLTTRLPLPLHPDLVALWEWHDGTDHRVPSPFEIAPPCVFESVDTAARTWDQQQAFREIYPHMPWRPEWVPIGSDGCGGLLVVDHTPASDFRVFNAFIEAGDFVHVVAESPRAMIADLVTRLRDDVPADPWTRYDQPYPFA</sequence>
<dbReference type="InterPro" id="IPR018958">
    <property type="entry name" value="Knr4/Smi1-like_dom"/>
</dbReference>
<keyword evidence="3" id="KW-1185">Reference proteome</keyword>
<accession>A0ABQ2IJM7</accession>
<reference evidence="3" key="1">
    <citation type="journal article" date="2019" name="Int. J. Syst. Evol. Microbiol.">
        <title>The Global Catalogue of Microorganisms (GCM) 10K type strain sequencing project: providing services to taxonomists for standard genome sequencing and annotation.</title>
        <authorList>
            <consortium name="The Broad Institute Genomics Platform"/>
            <consortium name="The Broad Institute Genome Sequencing Center for Infectious Disease"/>
            <person name="Wu L."/>
            <person name="Ma J."/>
        </authorList>
    </citation>
    <scope>NUCLEOTIDE SEQUENCE [LARGE SCALE GENOMIC DNA]</scope>
    <source>
        <strain evidence="3">CGMCC 4.7319</strain>
    </source>
</reference>
<evidence type="ECO:0000313" key="3">
    <source>
        <dbReference type="Proteomes" id="UP000597656"/>
    </source>
</evidence>
<name>A0ABQ2IJM7_9PSEU</name>
<comment type="caution">
    <text evidence="2">The sequence shown here is derived from an EMBL/GenBank/DDBJ whole genome shotgun (WGS) entry which is preliminary data.</text>
</comment>
<organism evidence="2 3">
    <name type="scientific">Lentzea pudingi</name>
    <dbReference type="NCBI Taxonomy" id="1789439"/>
    <lineage>
        <taxon>Bacteria</taxon>
        <taxon>Bacillati</taxon>
        <taxon>Actinomycetota</taxon>
        <taxon>Actinomycetes</taxon>
        <taxon>Pseudonocardiales</taxon>
        <taxon>Pseudonocardiaceae</taxon>
        <taxon>Lentzea</taxon>
    </lineage>
</organism>
<dbReference type="Pfam" id="PF09346">
    <property type="entry name" value="SMI1_KNR4"/>
    <property type="match status" value="1"/>
</dbReference>
<dbReference type="EMBL" id="BMNC01000009">
    <property type="protein sequence ID" value="GGN10747.1"/>
    <property type="molecule type" value="Genomic_DNA"/>
</dbReference>
<feature type="domain" description="Knr4/Smi1-like" evidence="1">
    <location>
        <begin position="29"/>
        <end position="147"/>
    </location>
</feature>
<protein>
    <recommendedName>
        <fullName evidence="1">Knr4/Smi1-like domain-containing protein</fullName>
    </recommendedName>
</protein>